<evidence type="ECO:0000313" key="3">
    <source>
        <dbReference type="Proteomes" id="UP001172102"/>
    </source>
</evidence>
<dbReference type="InterPro" id="IPR010730">
    <property type="entry name" value="HET"/>
</dbReference>
<keyword evidence="3" id="KW-1185">Reference proteome</keyword>
<feature type="non-terminal residue" evidence="2">
    <location>
        <position position="1"/>
    </location>
</feature>
<proteinExistence type="predicted"/>
<dbReference type="PANTHER" id="PTHR33112:SF12">
    <property type="entry name" value="HETEROKARYON INCOMPATIBILITY DOMAIN-CONTAINING PROTEIN"/>
    <property type="match status" value="1"/>
</dbReference>
<sequence>YAVLSYVWGPGEQPTLSAENVDLWCSEGALQQHVDLPLTIKDAVQVVREAGMQFLWVDALCIVQDVDEEKALQISQMDRIYSRAILTLAATEG</sequence>
<gene>
    <name evidence="2" type="ORF">B0H67DRAFT_464725</name>
</gene>
<reference evidence="2" key="1">
    <citation type="submission" date="2023-06" db="EMBL/GenBank/DDBJ databases">
        <title>Genome-scale phylogeny and comparative genomics of the fungal order Sordariales.</title>
        <authorList>
            <consortium name="Lawrence Berkeley National Laboratory"/>
            <person name="Hensen N."/>
            <person name="Bonometti L."/>
            <person name="Westerberg I."/>
            <person name="Brannstrom I.O."/>
            <person name="Guillou S."/>
            <person name="Cros-Aarteil S."/>
            <person name="Calhoun S."/>
            <person name="Haridas S."/>
            <person name="Kuo A."/>
            <person name="Mondo S."/>
            <person name="Pangilinan J."/>
            <person name="Riley R."/>
            <person name="Labutti K."/>
            <person name="Andreopoulos B."/>
            <person name="Lipzen A."/>
            <person name="Chen C."/>
            <person name="Yanf M."/>
            <person name="Daum C."/>
            <person name="Ng V."/>
            <person name="Clum A."/>
            <person name="Steindorff A."/>
            <person name="Ohm R."/>
            <person name="Martin F."/>
            <person name="Silar P."/>
            <person name="Natvig D."/>
            <person name="Lalanne C."/>
            <person name="Gautier V."/>
            <person name="Ament-Velasquez S.L."/>
            <person name="Kruys A."/>
            <person name="Hutchinson M.I."/>
            <person name="Powell A.J."/>
            <person name="Barry K."/>
            <person name="Miller A.N."/>
            <person name="Grigoriev I.V."/>
            <person name="Debuchy R."/>
            <person name="Gladieux P."/>
            <person name="Thoren M.H."/>
            <person name="Johannesson H."/>
        </authorList>
    </citation>
    <scope>NUCLEOTIDE SEQUENCE</scope>
    <source>
        <strain evidence="2">SMH4607-1</strain>
    </source>
</reference>
<dbReference type="AlphaFoldDB" id="A0AA40AGH8"/>
<dbReference type="Pfam" id="PF06985">
    <property type="entry name" value="HET"/>
    <property type="match status" value="1"/>
</dbReference>
<dbReference type="PANTHER" id="PTHR33112">
    <property type="entry name" value="DOMAIN PROTEIN, PUTATIVE-RELATED"/>
    <property type="match status" value="1"/>
</dbReference>
<name>A0AA40AGH8_9PEZI</name>
<dbReference type="EMBL" id="JAUKUA010000004">
    <property type="protein sequence ID" value="KAK0715382.1"/>
    <property type="molecule type" value="Genomic_DNA"/>
</dbReference>
<dbReference type="Proteomes" id="UP001172102">
    <property type="component" value="Unassembled WGS sequence"/>
</dbReference>
<evidence type="ECO:0000259" key="1">
    <source>
        <dbReference type="Pfam" id="PF06985"/>
    </source>
</evidence>
<protein>
    <submittedName>
        <fullName evidence="2">Heterokaryon incompatibility</fullName>
    </submittedName>
</protein>
<comment type="caution">
    <text evidence="2">The sequence shown here is derived from an EMBL/GenBank/DDBJ whole genome shotgun (WGS) entry which is preliminary data.</text>
</comment>
<feature type="domain" description="Heterokaryon incompatibility" evidence="1">
    <location>
        <begin position="1"/>
        <end position="92"/>
    </location>
</feature>
<organism evidence="2 3">
    <name type="scientific">Lasiosphaeris hirsuta</name>
    <dbReference type="NCBI Taxonomy" id="260670"/>
    <lineage>
        <taxon>Eukaryota</taxon>
        <taxon>Fungi</taxon>
        <taxon>Dikarya</taxon>
        <taxon>Ascomycota</taxon>
        <taxon>Pezizomycotina</taxon>
        <taxon>Sordariomycetes</taxon>
        <taxon>Sordariomycetidae</taxon>
        <taxon>Sordariales</taxon>
        <taxon>Lasiosphaeriaceae</taxon>
        <taxon>Lasiosphaeris</taxon>
    </lineage>
</organism>
<evidence type="ECO:0000313" key="2">
    <source>
        <dbReference type="EMBL" id="KAK0715382.1"/>
    </source>
</evidence>
<feature type="non-terminal residue" evidence="2">
    <location>
        <position position="93"/>
    </location>
</feature>
<accession>A0AA40AGH8</accession>